<gene>
    <name evidence="1" type="ORF">NLJ89_g11501</name>
</gene>
<reference evidence="1" key="1">
    <citation type="submission" date="2022-07" db="EMBL/GenBank/DDBJ databases">
        <title>Genome Sequence of Agrocybe chaxingu.</title>
        <authorList>
            <person name="Buettner E."/>
        </authorList>
    </citation>
    <scope>NUCLEOTIDE SEQUENCE</scope>
    <source>
        <strain evidence="1">MP-N11</strain>
    </source>
</reference>
<dbReference type="Proteomes" id="UP001148786">
    <property type="component" value="Unassembled WGS sequence"/>
</dbReference>
<protein>
    <submittedName>
        <fullName evidence="1">Uncharacterized protein</fullName>
    </submittedName>
</protein>
<comment type="caution">
    <text evidence="1">The sequence shown here is derived from an EMBL/GenBank/DDBJ whole genome shotgun (WGS) entry which is preliminary data.</text>
</comment>
<proteinExistence type="predicted"/>
<dbReference type="EMBL" id="JANKHO010002694">
    <property type="protein sequence ID" value="KAJ3489733.1"/>
    <property type="molecule type" value="Genomic_DNA"/>
</dbReference>
<name>A0A9W8MR43_9AGAR</name>
<keyword evidence="2" id="KW-1185">Reference proteome</keyword>
<accession>A0A9W8MR43</accession>
<dbReference type="AlphaFoldDB" id="A0A9W8MR43"/>
<sequence length="87" mass="10101">MYFPCLVSTEYGFQGINVDCGTQKVTSFTDWDTVWILPFLLGARHLTDICEWWGSREHWNKTGCFFFLPVNEEDHDVPDDGNEEGHV</sequence>
<organism evidence="1 2">
    <name type="scientific">Agrocybe chaxingu</name>
    <dbReference type="NCBI Taxonomy" id="84603"/>
    <lineage>
        <taxon>Eukaryota</taxon>
        <taxon>Fungi</taxon>
        <taxon>Dikarya</taxon>
        <taxon>Basidiomycota</taxon>
        <taxon>Agaricomycotina</taxon>
        <taxon>Agaricomycetes</taxon>
        <taxon>Agaricomycetidae</taxon>
        <taxon>Agaricales</taxon>
        <taxon>Agaricineae</taxon>
        <taxon>Strophariaceae</taxon>
        <taxon>Agrocybe</taxon>
    </lineage>
</organism>
<dbReference type="OrthoDB" id="10003767at2759"/>
<evidence type="ECO:0000313" key="2">
    <source>
        <dbReference type="Proteomes" id="UP001148786"/>
    </source>
</evidence>
<evidence type="ECO:0000313" key="1">
    <source>
        <dbReference type="EMBL" id="KAJ3489733.1"/>
    </source>
</evidence>